<name>A0A139X8A7_9CYAN</name>
<dbReference type="RefSeq" id="WP_017739754.1">
    <property type="nucleotide sequence ID" value="NZ_KQ976354.1"/>
</dbReference>
<comment type="caution">
    <text evidence="1">The sequence shown here is derived from an EMBL/GenBank/DDBJ whole genome shotgun (WGS) entry which is preliminary data.</text>
</comment>
<dbReference type="EMBL" id="ANNX02000026">
    <property type="protein sequence ID" value="KYC40920.1"/>
    <property type="molecule type" value="Genomic_DNA"/>
</dbReference>
<gene>
    <name evidence="1" type="ORF">WA1_25230</name>
</gene>
<evidence type="ECO:0000313" key="1">
    <source>
        <dbReference type="EMBL" id="KYC40920.1"/>
    </source>
</evidence>
<accession>A0A139X8A7</accession>
<proteinExistence type="predicted"/>
<sequence length="289" mass="34207">MSLLELEKDTELLKNQLIKNAREETKSQGNDLEEFIEKIEFSFHLQKYDFIYENLKKDFSLFSKFLKKIQEQDSSVENLDVKNQIKIRASQIDNFYKKLNNLINKYGDVLNNESLEKLKESKDFFGWRKETLKAAFLFQEIVELSQEKSQNSNVDLENAANKYYRGLLKLLDALEKYSRGAKYKEVMNIKEVAKTAVELLPSLNINGEKYNTIFKKIANIGKAILWEVDKYEKLRNNQRLIIGKMPFEKLLEESQKRIHLLDTLDPKTEEEMRDQVEALKILENRFKDR</sequence>
<dbReference type="OrthoDB" id="523141at2"/>
<keyword evidence="2" id="KW-1185">Reference proteome</keyword>
<evidence type="ECO:0000313" key="2">
    <source>
        <dbReference type="Proteomes" id="UP000076925"/>
    </source>
</evidence>
<organism evidence="1 2">
    <name type="scientific">Scytonema hofmannii PCC 7110</name>
    <dbReference type="NCBI Taxonomy" id="128403"/>
    <lineage>
        <taxon>Bacteria</taxon>
        <taxon>Bacillati</taxon>
        <taxon>Cyanobacteriota</taxon>
        <taxon>Cyanophyceae</taxon>
        <taxon>Nostocales</taxon>
        <taxon>Scytonemataceae</taxon>
        <taxon>Scytonema</taxon>
    </lineage>
</organism>
<dbReference type="AlphaFoldDB" id="A0A139X8A7"/>
<protein>
    <submittedName>
        <fullName evidence="1">Uncharacterized protein</fullName>
    </submittedName>
</protein>
<dbReference type="Proteomes" id="UP000076925">
    <property type="component" value="Unassembled WGS sequence"/>
</dbReference>
<dbReference type="STRING" id="128403.WA1_25230"/>
<reference evidence="1 2" key="1">
    <citation type="journal article" date="2013" name="Genome Biol. Evol.">
        <title>Genomes of Stigonematalean cyanobacteria (subsection V) and the evolution of oxygenic photosynthesis from prokaryotes to plastids.</title>
        <authorList>
            <person name="Dagan T."/>
            <person name="Roettger M."/>
            <person name="Stucken K."/>
            <person name="Landan G."/>
            <person name="Koch R."/>
            <person name="Major P."/>
            <person name="Gould S.B."/>
            <person name="Goremykin V.V."/>
            <person name="Rippka R."/>
            <person name="Tandeau de Marsac N."/>
            <person name="Gugger M."/>
            <person name="Lockhart P.J."/>
            <person name="Allen J.F."/>
            <person name="Brune I."/>
            <person name="Maus I."/>
            <person name="Puhler A."/>
            <person name="Martin W.F."/>
        </authorList>
    </citation>
    <scope>NUCLEOTIDE SEQUENCE [LARGE SCALE GENOMIC DNA]</scope>
    <source>
        <strain evidence="1 2">PCC 7110</strain>
    </source>
</reference>